<comment type="caution">
    <text evidence="2">The sequence shown here is derived from an EMBL/GenBank/DDBJ whole genome shotgun (WGS) entry which is preliminary data.</text>
</comment>
<dbReference type="Pfam" id="PF07617">
    <property type="entry name" value="DUF1579"/>
    <property type="match status" value="1"/>
</dbReference>
<organism evidence="2 3">
    <name type="scientific">Chitinophaga lutea</name>
    <dbReference type="NCBI Taxonomy" id="2488634"/>
    <lineage>
        <taxon>Bacteria</taxon>
        <taxon>Pseudomonadati</taxon>
        <taxon>Bacteroidota</taxon>
        <taxon>Chitinophagia</taxon>
        <taxon>Chitinophagales</taxon>
        <taxon>Chitinophagaceae</taxon>
        <taxon>Chitinophaga</taxon>
    </lineage>
</organism>
<gene>
    <name evidence="2" type="ORF">EGT74_21575</name>
</gene>
<dbReference type="OrthoDB" id="277821at2"/>
<feature type="chain" id="PRO_5018221390" evidence="1">
    <location>
        <begin position="21"/>
        <end position="189"/>
    </location>
</feature>
<sequence>MKRICLALALAGVLQLSAAAQDDAAMQKAWMEYATPGPMHKMIAMADGTWNTDVTFWMAPGAPPSKMTGSCTNKMILGGRYQETRHTSDMGGQPFEGIGILGYDNIKKTFISTWIDNMSTGVMTLEGKWDDATRTVTFTGKSTDPSTGTDCNVREVVKWVDDNHQIMEMYVMKDGTEFKNMEIHLTRKK</sequence>
<dbReference type="Proteomes" id="UP000278351">
    <property type="component" value="Unassembled WGS sequence"/>
</dbReference>
<evidence type="ECO:0000313" key="3">
    <source>
        <dbReference type="Proteomes" id="UP000278351"/>
    </source>
</evidence>
<dbReference type="AlphaFoldDB" id="A0A3N4PZX2"/>
<keyword evidence="1" id="KW-0732">Signal</keyword>
<protein>
    <submittedName>
        <fullName evidence="2">DUF1579 domain-containing protein</fullName>
    </submittedName>
</protein>
<name>A0A3N4PZX2_9BACT</name>
<dbReference type="InterPro" id="IPR011473">
    <property type="entry name" value="DUF1579"/>
</dbReference>
<accession>A0A3N4PZX2</accession>
<evidence type="ECO:0000313" key="2">
    <source>
        <dbReference type="EMBL" id="RPE09577.1"/>
    </source>
</evidence>
<feature type="signal peptide" evidence="1">
    <location>
        <begin position="1"/>
        <end position="20"/>
    </location>
</feature>
<reference evidence="2 3" key="1">
    <citation type="submission" date="2018-11" db="EMBL/GenBank/DDBJ databases">
        <title>Chitinophaga lutea sp.nov., isolate from arsenic contaminated soil.</title>
        <authorList>
            <person name="Zong Y."/>
        </authorList>
    </citation>
    <scope>NUCLEOTIDE SEQUENCE [LARGE SCALE GENOMIC DNA]</scope>
    <source>
        <strain evidence="2 3">ZY74</strain>
    </source>
</reference>
<evidence type="ECO:0000256" key="1">
    <source>
        <dbReference type="SAM" id="SignalP"/>
    </source>
</evidence>
<dbReference type="RefSeq" id="WP_123848572.1">
    <property type="nucleotide sequence ID" value="NZ_RPDH01000002.1"/>
</dbReference>
<proteinExistence type="predicted"/>
<keyword evidence="3" id="KW-1185">Reference proteome</keyword>
<dbReference type="EMBL" id="RPDH01000002">
    <property type="protein sequence ID" value="RPE09577.1"/>
    <property type="molecule type" value="Genomic_DNA"/>
</dbReference>